<reference evidence="10" key="1">
    <citation type="submission" date="2021-06" db="EMBL/GenBank/DDBJ databases">
        <authorList>
            <person name="Hodson N. C."/>
            <person name="Mongue J. A."/>
            <person name="Jaron S. K."/>
        </authorList>
    </citation>
    <scope>NUCLEOTIDE SEQUENCE</scope>
</reference>
<evidence type="ECO:0000256" key="3">
    <source>
        <dbReference type="ARBA" id="ARBA00022832"/>
    </source>
</evidence>
<dbReference type="GO" id="GO:0016491">
    <property type="term" value="F:oxidoreductase activity"/>
    <property type="evidence" value="ECO:0007669"/>
    <property type="project" value="UniProtKB-KW"/>
</dbReference>
<feature type="domain" description="Malonyl-CoA:ACP transacylase (MAT)" evidence="9">
    <location>
        <begin position="1"/>
        <end position="173"/>
    </location>
</feature>
<keyword evidence="7" id="KW-0275">Fatty acid biosynthesis</keyword>
<accession>A0A8J2KVS7</accession>
<dbReference type="EMBL" id="CAJVCH010468265">
    <property type="protein sequence ID" value="CAG7820074.1"/>
    <property type="molecule type" value="Genomic_DNA"/>
</dbReference>
<evidence type="ECO:0000313" key="11">
    <source>
        <dbReference type="Proteomes" id="UP000708208"/>
    </source>
</evidence>
<keyword evidence="3" id="KW-0276">Fatty acid metabolism</keyword>
<dbReference type="Pfam" id="PF00698">
    <property type="entry name" value="Acyl_transf_1"/>
    <property type="match status" value="1"/>
</dbReference>
<keyword evidence="1" id="KW-0596">Phosphopantetheine</keyword>
<evidence type="ECO:0000256" key="2">
    <source>
        <dbReference type="ARBA" id="ARBA00022516"/>
    </source>
</evidence>
<keyword evidence="8" id="KW-0511">Multifunctional enzyme</keyword>
<dbReference type="PANTHER" id="PTHR43775">
    <property type="entry name" value="FATTY ACID SYNTHASE"/>
    <property type="match status" value="1"/>
</dbReference>
<evidence type="ECO:0000256" key="4">
    <source>
        <dbReference type="ARBA" id="ARBA00022857"/>
    </source>
</evidence>
<keyword evidence="2" id="KW-0444">Lipid biosynthesis</keyword>
<sequence>MSGGMAIVGLPWETIQTICPPDIYFSGDNSQNIIMISGPSESLKSFAKELTEKRIFVRLLDTCEIAPHSPYMADAGVLLREYAKEVIPNKTLRSSKWISTSVSEEDWDSPEAQYMNDIYVENLLNNQVRFYQASLHIPNNSVVIEVSPKATLGIFVEETVPSVRYLPCVLKKNEINPAIFSKENFKSLLRRENDSTF</sequence>
<keyword evidence="6" id="KW-0443">Lipid metabolism</keyword>
<evidence type="ECO:0000256" key="5">
    <source>
        <dbReference type="ARBA" id="ARBA00023002"/>
    </source>
</evidence>
<evidence type="ECO:0000313" key="10">
    <source>
        <dbReference type="EMBL" id="CAG7820074.1"/>
    </source>
</evidence>
<dbReference type="Proteomes" id="UP000708208">
    <property type="component" value="Unassembled WGS sequence"/>
</dbReference>
<dbReference type="OrthoDB" id="329835at2759"/>
<dbReference type="AlphaFoldDB" id="A0A8J2KVS7"/>
<keyword evidence="4" id="KW-0521">NADP</keyword>
<evidence type="ECO:0000256" key="8">
    <source>
        <dbReference type="ARBA" id="ARBA00023268"/>
    </source>
</evidence>
<dbReference type="SMART" id="SM00827">
    <property type="entry name" value="PKS_AT"/>
    <property type="match status" value="1"/>
</dbReference>
<keyword evidence="5" id="KW-0560">Oxidoreductase</keyword>
<dbReference type="InterPro" id="IPR050091">
    <property type="entry name" value="PKS_NRPS_Biosynth_Enz"/>
</dbReference>
<organism evidence="10 11">
    <name type="scientific">Allacma fusca</name>
    <dbReference type="NCBI Taxonomy" id="39272"/>
    <lineage>
        <taxon>Eukaryota</taxon>
        <taxon>Metazoa</taxon>
        <taxon>Ecdysozoa</taxon>
        <taxon>Arthropoda</taxon>
        <taxon>Hexapoda</taxon>
        <taxon>Collembola</taxon>
        <taxon>Symphypleona</taxon>
        <taxon>Sminthuridae</taxon>
        <taxon>Allacma</taxon>
    </lineage>
</organism>
<protein>
    <recommendedName>
        <fullName evidence="9">Malonyl-CoA:ACP transacylase (MAT) domain-containing protein</fullName>
    </recommendedName>
</protein>
<dbReference type="GO" id="GO:0006633">
    <property type="term" value="P:fatty acid biosynthetic process"/>
    <property type="evidence" value="ECO:0007669"/>
    <property type="project" value="UniProtKB-KW"/>
</dbReference>
<dbReference type="InterPro" id="IPR014043">
    <property type="entry name" value="Acyl_transferase_dom"/>
</dbReference>
<evidence type="ECO:0000256" key="1">
    <source>
        <dbReference type="ARBA" id="ARBA00022450"/>
    </source>
</evidence>
<comment type="caution">
    <text evidence="10">The sequence shown here is derived from an EMBL/GenBank/DDBJ whole genome shotgun (WGS) entry which is preliminary data.</text>
</comment>
<evidence type="ECO:0000256" key="6">
    <source>
        <dbReference type="ARBA" id="ARBA00023098"/>
    </source>
</evidence>
<dbReference type="PANTHER" id="PTHR43775:SF7">
    <property type="entry name" value="FATTY ACID SYNTHASE"/>
    <property type="match status" value="1"/>
</dbReference>
<evidence type="ECO:0000259" key="9">
    <source>
        <dbReference type="SMART" id="SM00827"/>
    </source>
</evidence>
<keyword evidence="11" id="KW-1185">Reference proteome</keyword>
<proteinExistence type="predicted"/>
<evidence type="ECO:0000256" key="7">
    <source>
        <dbReference type="ARBA" id="ARBA00023160"/>
    </source>
</evidence>
<name>A0A8J2KVS7_9HEXA</name>
<dbReference type="GO" id="GO:0004312">
    <property type="term" value="F:fatty acid synthase activity"/>
    <property type="evidence" value="ECO:0007669"/>
    <property type="project" value="TreeGrafter"/>
</dbReference>
<gene>
    <name evidence="10" type="ORF">AFUS01_LOCUS30482</name>
</gene>